<protein>
    <recommendedName>
        <fullName evidence="4 9">Triosephosphate isomerase</fullName>
        <shortName evidence="9">TIM</shortName>
        <shortName evidence="9">TPI</shortName>
        <ecNumber evidence="3 9">5.3.1.1</ecNumber>
    </recommendedName>
    <alternativeName>
        <fullName evidence="9">Triose-phosphate isomerase</fullName>
    </alternativeName>
</protein>
<evidence type="ECO:0000256" key="8">
    <source>
        <dbReference type="ARBA" id="ARBA00023235"/>
    </source>
</evidence>
<dbReference type="HAMAP" id="MF_00147_B">
    <property type="entry name" value="TIM_B"/>
    <property type="match status" value="1"/>
</dbReference>
<dbReference type="FunFam" id="3.20.20.70:FF:000016">
    <property type="entry name" value="Triosephosphate isomerase"/>
    <property type="match status" value="1"/>
</dbReference>
<reference evidence="11 12" key="1">
    <citation type="journal article" date="2018" name="Nat. Biotechnol.">
        <title>A standardized bacterial taxonomy based on genome phylogeny substantially revises the tree of life.</title>
        <authorList>
            <person name="Parks D.H."/>
            <person name="Chuvochina M."/>
            <person name="Waite D.W."/>
            <person name="Rinke C."/>
            <person name="Skarshewski A."/>
            <person name="Chaumeil P.A."/>
            <person name="Hugenholtz P."/>
        </authorList>
    </citation>
    <scope>NUCLEOTIDE SEQUENCE [LARGE SCALE GENOMIC DNA]</scope>
    <source>
        <strain evidence="11">UBA11306</strain>
    </source>
</reference>
<keyword evidence="5 9" id="KW-0312">Gluconeogenesis</keyword>
<dbReference type="InterPro" id="IPR035990">
    <property type="entry name" value="TIM_sf"/>
</dbReference>
<dbReference type="Pfam" id="PF00121">
    <property type="entry name" value="TIM"/>
    <property type="match status" value="1"/>
</dbReference>
<dbReference type="RefSeq" id="WP_022796998.1">
    <property type="nucleotide sequence ID" value="NZ_JBQDSL010000010.1"/>
</dbReference>
<evidence type="ECO:0000313" key="12">
    <source>
        <dbReference type="Proteomes" id="UP000262195"/>
    </source>
</evidence>
<dbReference type="PROSITE" id="PS00171">
    <property type="entry name" value="TIM_1"/>
    <property type="match status" value="1"/>
</dbReference>
<dbReference type="SUPFAM" id="SSF51351">
    <property type="entry name" value="Triosephosphate isomerase (TIM)"/>
    <property type="match status" value="1"/>
</dbReference>
<dbReference type="EC" id="5.3.1.1" evidence="3 9"/>
<dbReference type="Proteomes" id="UP000262195">
    <property type="component" value="Unassembled WGS sequence"/>
</dbReference>
<keyword evidence="7 9" id="KW-0324">Glycolysis</keyword>
<comment type="subunit">
    <text evidence="9 10">Homodimer.</text>
</comment>
<organism evidence="11 12">
    <name type="scientific">Bavariicoccus seileri</name>
    <dbReference type="NCBI Taxonomy" id="549685"/>
    <lineage>
        <taxon>Bacteria</taxon>
        <taxon>Bacillati</taxon>
        <taxon>Bacillota</taxon>
        <taxon>Bacilli</taxon>
        <taxon>Lactobacillales</taxon>
        <taxon>Enterococcaceae</taxon>
        <taxon>Bavariicoccus</taxon>
    </lineage>
</organism>
<dbReference type="GO" id="GO:0004807">
    <property type="term" value="F:triose-phosphate isomerase activity"/>
    <property type="evidence" value="ECO:0007669"/>
    <property type="project" value="UniProtKB-UniRule"/>
</dbReference>
<comment type="similarity">
    <text evidence="2 9 10">Belongs to the triosephosphate isomerase family.</text>
</comment>
<feature type="binding site" evidence="9">
    <location>
        <begin position="234"/>
        <end position="235"/>
    </location>
    <ligand>
        <name>substrate</name>
    </ligand>
</feature>
<feature type="binding site" evidence="9">
    <location>
        <begin position="9"/>
        <end position="11"/>
    </location>
    <ligand>
        <name>substrate</name>
    </ligand>
</feature>
<dbReference type="InterPro" id="IPR000652">
    <property type="entry name" value="Triosephosphate_isomerase"/>
</dbReference>
<dbReference type="PANTHER" id="PTHR21139">
    <property type="entry name" value="TRIOSEPHOSPHATE ISOMERASE"/>
    <property type="match status" value="1"/>
</dbReference>
<proteinExistence type="inferred from homology"/>
<dbReference type="GO" id="GO:0005829">
    <property type="term" value="C:cytosol"/>
    <property type="evidence" value="ECO:0007669"/>
    <property type="project" value="TreeGrafter"/>
</dbReference>
<dbReference type="CDD" id="cd00311">
    <property type="entry name" value="TIM"/>
    <property type="match status" value="1"/>
</dbReference>
<dbReference type="InterPro" id="IPR022896">
    <property type="entry name" value="TrioseP_Isoase_bac/euk"/>
</dbReference>
<keyword evidence="8 9" id="KW-0413">Isomerase</keyword>
<comment type="caution">
    <text evidence="11">The sequence shown here is derived from an EMBL/GenBank/DDBJ whole genome shotgun (WGS) entry which is preliminary data.</text>
</comment>
<evidence type="ECO:0000256" key="3">
    <source>
        <dbReference type="ARBA" id="ARBA00011940"/>
    </source>
</evidence>
<comment type="pathway">
    <text evidence="9 10">Carbohydrate biosynthesis; gluconeogenesis.</text>
</comment>
<evidence type="ECO:0000256" key="4">
    <source>
        <dbReference type="ARBA" id="ARBA00019397"/>
    </source>
</evidence>
<dbReference type="EMBL" id="DQHO01000007">
    <property type="protein sequence ID" value="HCS93275.1"/>
    <property type="molecule type" value="Genomic_DNA"/>
</dbReference>
<feature type="binding site" evidence="9">
    <location>
        <position position="213"/>
    </location>
    <ligand>
        <name>substrate</name>
    </ligand>
</feature>
<dbReference type="GO" id="GO:0006094">
    <property type="term" value="P:gluconeogenesis"/>
    <property type="evidence" value="ECO:0007669"/>
    <property type="project" value="UniProtKB-UniRule"/>
</dbReference>
<comment type="subcellular location">
    <subcellularLocation>
        <location evidence="9 10">Cytoplasm</location>
    </subcellularLocation>
</comment>
<evidence type="ECO:0000256" key="5">
    <source>
        <dbReference type="ARBA" id="ARBA00022432"/>
    </source>
</evidence>
<evidence type="ECO:0000256" key="6">
    <source>
        <dbReference type="ARBA" id="ARBA00022490"/>
    </source>
</evidence>
<dbReference type="STRING" id="1121105.GCA_000421665_01742"/>
<comment type="pathway">
    <text evidence="1 9 10">Carbohydrate degradation; glycolysis; D-glyceraldehyde 3-phosphate from glycerone phosphate: step 1/1.</text>
</comment>
<evidence type="ECO:0000313" key="11">
    <source>
        <dbReference type="EMBL" id="HCS93275.1"/>
    </source>
</evidence>
<evidence type="ECO:0000256" key="2">
    <source>
        <dbReference type="ARBA" id="ARBA00007422"/>
    </source>
</evidence>
<evidence type="ECO:0000256" key="1">
    <source>
        <dbReference type="ARBA" id="ARBA00004680"/>
    </source>
</evidence>
<evidence type="ECO:0000256" key="7">
    <source>
        <dbReference type="ARBA" id="ARBA00023152"/>
    </source>
</evidence>
<dbReference type="PANTHER" id="PTHR21139:SF42">
    <property type="entry name" value="TRIOSEPHOSPHATE ISOMERASE"/>
    <property type="match status" value="1"/>
</dbReference>
<dbReference type="PROSITE" id="PS51440">
    <property type="entry name" value="TIM_2"/>
    <property type="match status" value="1"/>
</dbReference>
<dbReference type="UniPathway" id="UPA00138"/>
<evidence type="ECO:0000256" key="9">
    <source>
        <dbReference type="HAMAP-Rule" id="MF_00147"/>
    </source>
</evidence>
<dbReference type="UniPathway" id="UPA00109">
    <property type="reaction ID" value="UER00189"/>
</dbReference>
<dbReference type="InterPro" id="IPR020861">
    <property type="entry name" value="Triosephosphate_isomerase_AS"/>
</dbReference>
<accession>A0A3D4S367</accession>
<dbReference type="AlphaFoldDB" id="A0A3D4S367"/>
<gene>
    <name evidence="9" type="primary">tpiA</name>
    <name evidence="11" type="ORF">DIW15_01025</name>
</gene>
<dbReference type="GO" id="GO:0046166">
    <property type="term" value="P:glyceraldehyde-3-phosphate biosynthetic process"/>
    <property type="evidence" value="ECO:0007669"/>
    <property type="project" value="TreeGrafter"/>
</dbReference>
<sequence length="251" mass="26944">MRKPIIAGNWKLNKTVSEARDFVLAVKDKIPSEDLVDSVVGAPALDLFSVVEASKGSVLKSAAQNCYFENSGAFTGETSPEALADLGVDYVIIGHSERREYFHETDEDINKKAKAIFANNLIPIICCGETLEQREAGETESWIKGQITNALEGLTEDQIAKSVLAYEPIWAIGTGKSSSADLADETCGVIRATVSDLTSKEVADKVRIQYGGSVKPNNIAEYMAKENIDGALVGGASLQPDSFLALLEAVK</sequence>
<dbReference type="Gene3D" id="3.20.20.70">
    <property type="entry name" value="Aldolase class I"/>
    <property type="match status" value="1"/>
</dbReference>
<dbReference type="InterPro" id="IPR013785">
    <property type="entry name" value="Aldolase_TIM"/>
</dbReference>
<dbReference type="NCBIfam" id="TIGR00419">
    <property type="entry name" value="tim"/>
    <property type="match status" value="1"/>
</dbReference>
<name>A0A3D4S367_9ENTE</name>
<feature type="binding site" evidence="9">
    <location>
        <position position="173"/>
    </location>
    <ligand>
        <name>substrate</name>
    </ligand>
</feature>
<comment type="catalytic activity">
    <reaction evidence="9 10">
        <text>D-glyceraldehyde 3-phosphate = dihydroxyacetone phosphate</text>
        <dbReference type="Rhea" id="RHEA:18585"/>
        <dbReference type="ChEBI" id="CHEBI:57642"/>
        <dbReference type="ChEBI" id="CHEBI:59776"/>
        <dbReference type="EC" id="5.3.1.1"/>
    </reaction>
</comment>
<keyword evidence="6 9" id="KW-0963">Cytoplasm</keyword>
<evidence type="ECO:0000256" key="10">
    <source>
        <dbReference type="RuleBase" id="RU363013"/>
    </source>
</evidence>
<dbReference type="GO" id="GO:0006096">
    <property type="term" value="P:glycolytic process"/>
    <property type="evidence" value="ECO:0007669"/>
    <property type="project" value="UniProtKB-UniRule"/>
</dbReference>
<comment type="function">
    <text evidence="9">Involved in the gluconeogenesis. Catalyzes stereospecifically the conversion of dihydroxyacetone phosphate (DHAP) to D-glyceraldehyde-3-phosphate (G3P).</text>
</comment>
<feature type="active site" description="Electrophile" evidence="9">
    <location>
        <position position="95"/>
    </location>
</feature>
<dbReference type="GO" id="GO:0019563">
    <property type="term" value="P:glycerol catabolic process"/>
    <property type="evidence" value="ECO:0007669"/>
    <property type="project" value="TreeGrafter"/>
</dbReference>
<feature type="active site" description="Proton acceptor" evidence="9">
    <location>
        <position position="167"/>
    </location>
</feature>